<keyword evidence="6" id="KW-1185">Reference proteome</keyword>
<dbReference type="EMBL" id="CP000150">
    <property type="protein sequence ID" value="ABB05785.1"/>
    <property type="molecule type" value="Genomic_DNA"/>
</dbReference>
<dbReference type="InterPro" id="IPR003660">
    <property type="entry name" value="HAMP_dom"/>
</dbReference>
<evidence type="ECO:0000259" key="4">
    <source>
        <dbReference type="PROSITE" id="PS50885"/>
    </source>
</evidence>
<protein>
    <submittedName>
        <fullName evidence="5">Methyl-accepting chemotaxis sensory transducer</fullName>
    </submittedName>
</protein>
<dbReference type="PROSITE" id="PS50885">
    <property type="entry name" value="HAMP"/>
    <property type="match status" value="1"/>
</dbReference>
<evidence type="ECO:0000313" key="5">
    <source>
        <dbReference type="EMBL" id="ABB05785.1"/>
    </source>
</evidence>
<organism evidence="5 6">
    <name type="scientific">Burkholderia lata (strain ATCC 17760 / DSM 23089 / LMG 22485 / NCIMB 9086 / R18194 / 383)</name>
    <dbReference type="NCBI Taxonomy" id="482957"/>
    <lineage>
        <taxon>Bacteria</taxon>
        <taxon>Pseudomonadati</taxon>
        <taxon>Pseudomonadota</taxon>
        <taxon>Betaproteobacteria</taxon>
        <taxon>Burkholderiales</taxon>
        <taxon>Burkholderiaceae</taxon>
        <taxon>Burkholderia</taxon>
        <taxon>Burkholderia cepacia complex</taxon>
    </lineage>
</organism>
<dbReference type="KEGG" id="bur:Bcep18194_C6736"/>
<evidence type="ECO:0000313" key="6">
    <source>
        <dbReference type="Proteomes" id="UP000002705"/>
    </source>
</evidence>
<name>Q39P31_BURL3</name>
<comment type="similarity">
    <text evidence="2">Belongs to the methyl-accepting chemotaxis (MCP) protein family.</text>
</comment>
<dbReference type="AlphaFoldDB" id="Q39P31"/>
<dbReference type="Gene3D" id="1.10.287.950">
    <property type="entry name" value="Methyl-accepting chemotaxis protein"/>
    <property type="match status" value="1"/>
</dbReference>
<keyword evidence="1" id="KW-0488">Methylation</keyword>
<feature type="compositionally biased region" description="Basic and acidic residues" evidence="3">
    <location>
        <begin position="17"/>
        <end position="27"/>
    </location>
</feature>
<dbReference type="Proteomes" id="UP000002705">
    <property type="component" value="Chromosome 3"/>
</dbReference>
<dbReference type="HOGENOM" id="CLU_1127431_0_0_4"/>
<dbReference type="GO" id="GO:0005886">
    <property type="term" value="C:plasma membrane"/>
    <property type="evidence" value="ECO:0007669"/>
    <property type="project" value="TreeGrafter"/>
</dbReference>
<dbReference type="PANTHER" id="PTHR43531">
    <property type="entry name" value="PROTEIN ICFG"/>
    <property type="match status" value="1"/>
</dbReference>
<evidence type="ECO:0000256" key="2">
    <source>
        <dbReference type="ARBA" id="ARBA00029447"/>
    </source>
</evidence>
<dbReference type="PANTHER" id="PTHR43531:SF14">
    <property type="entry name" value="METHYL-ACCEPTING CHEMOTAXIS PROTEIN I-RELATED"/>
    <property type="match status" value="1"/>
</dbReference>
<sequence>MSSAHQKDSGGQWAATRSDRRDAKDSRSPSIECAWHSDDSWSEDGTLRKITVTRCQCTACARTVWTTHRPADELPGLDRRSQIDTGFDAEPLEQVQQILGGDVARCTFRIRASAETGDGRMKDRQPGLQFIAWIALRRGVDRPLGLAHEAAGRLAAGDLTRQLAVQRSDVIGATLDSLNGINSGLTKLFAGVHVATGTIHLAAGEVAAGDLDLSRRTEEQAASLQQTAASMTELAQTVRQNAERAR</sequence>
<accession>Q39P31</accession>
<gene>
    <name evidence="5" type="ordered locus">Bcep18194_C6736</name>
</gene>
<dbReference type="InterPro" id="IPR051310">
    <property type="entry name" value="MCP_chemotaxis"/>
</dbReference>
<dbReference type="GO" id="GO:0004888">
    <property type="term" value="F:transmembrane signaling receptor activity"/>
    <property type="evidence" value="ECO:0007669"/>
    <property type="project" value="TreeGrafter"/>
</dbReference>
<dbReference type="GO" id="GO:0007165">
    <property type="term" value="P:signal transduction"/>
    <property type="evidence" value="ECO:0007669"/>
    <property type="project" value="InterPro"/>
</dbReference>
<feature type="domain" description="HAMP" evidence="4">
    <location>
        <begin position="138"/>
        <end position="190"/>
    </location>
</feature>
<proteinExistence type="inferred from homology"/>
<evidence type="ECO:0000256" key="1">
    <source>
        <dbReference type="ARBA" id="ARBA00022481"/>
    </source>
</evidence>
<feature type="region of interest" description="Disordered" evidence="3">
    <location>
        <begin position="1"/>
        <end position="32"/>
    </location>
</feature>
<evidence type="ECO:0000256" key="3">
    <source>
        <dbReference type="SAM" id="MobiDB-lite"/>
    </source>
</evidence>
<dbReference type="CDD" id="cd06225">
    <property type="entry name" value="HAMP"/>
    <property type="match status" value="1"/>
</dbReference>
<dbReference type="SUPFAM" id="SSF58104">
    <property type="entry name" value="Methyl-accepting chemotaxis protein (MCP) signaling domain"/>
    <property type="match status" value="1"/>
</dbReference>
<dbReference type="GO" id="GO:0006935">
    <property type="term" value="P:chemotaxis"/>
    <property type="evidence" value="ECO:0007669"/>
    <property type="project" value="TreeGrafter"/>
</dbReference>
<reference evidence="5" key="1">
    <citation type="submission" date="2009-01" db="EMBL/GenBank/DDBJ databases">
        <title>Complete sequence of chromosome 3 of Burkholderia sp. 383.</title>
        <authorList>
            <consortium name="US DOE Joint Genome Institute"/>
            <person name="Copeland A."/>
            <person name="Lucas S."/>
            <person name="Lapidus A."/>
            <person name="Barry K."/>
            <person name="Detter J.C."/>
            <person name="Glavina T."/>
            <person name="Hammon N."/>
            <person name="Israni S."/>
            <person name="Pitluck S."/>
            <person name="Chain P."/>
            <person name="Malfatti S."/>
            <person name="Shin M."/>
            <person name="Vergez L."/>
            <person name="Schmutz J."/>
            <person name="Larimer F."/>
            <person name="Land M."/>
            <person name="Kyrpides N."/>
            <person name="Lykidis A."/>
            <person name="Richardson P."/>
        </authorList>
    </citation>
    <scope>NUCLEOTIDE SEQUENCE</scope>
    <source>
        <strain evidence="5">383</strain>
    </source>
</reference>